<name>A0A2Z6QIM3_9GLOM</name>
<feature type="transmembrane region" description="Helical" evidence="1">
    <location>
        <begin position="477"/>
        <end position="494"/>
    </location>
</feature>
<evidence type="ECO:0008006" key="4">
    <source>
        <dbReference type="Google" id="ProtNLM"/>
    </source>
</evidence>
<organism evidence="2 3">
    <name type="scientific">Rhizophagus clarus</name>
    <dbReference type="NCBI Taxonomy" id="94130"/>
    <lineage>
        <taxon>Eukaryota</taxon>
        <taxon>Fungi</taxon>
        <taxon>Fungi incertae sedis</taxon>
        <taxon>Mucoromycota</taxon>
        <taxon>Glomeromycotina</taxon>
        <taxon>Glomeromycetes</taxon>
        <taxon>Glomerales</taxon>
        <taxon>Glomeraceae</taxon>
        <taxon>Rhizophagus</taxon>
    </lineage>
</organism>
<proteinExistence type="predicted"/>
<keyword evidence="1" id="KW-0812">Transmembrane</keyword>
<sequence length="676" mass="79568">MSNRRIQINDTISLVSLSPNGEYIFTYSEGNKSIDRWNEEGSELIPNHVYRVSNYIDGIKVNNKNEIFCYRAGVQISSEHQENKLQRISRNVKNYFQINDDFEIKIYRQCYNELCLNSSYKLSSCYKGVKGVFIDEDINNIWAVSLNYLFHWDLNSLQLKFSYSLGFTTVHCGNIDKKLTVHCENIDKKFTVLSKGDLIVVKYFNEVAIFLKRSAFSNSKYSIKRIFILDINKQPIDASMIFNNENPENDPENKFILYEYNSKSRKAFGIGEIIDDDIKLAKVEPDLLSNLINHPDPSDAYIEDLYNKCMKLVKEDPKKNLKFLNIITMSMSDLSKKYLDYVTKFNSELFMILDPFNERIYKDKYYPQLNTFSQEIEISKISKYSKFLKFLHYLFSVKLLSILFTLWSGVVTKQCITLVVPINDSRYPEKYSSWLKEFLYPQPSVFVDTYDKSFYTSLNGEAIINFKWNTFGRKYCAIWLLFSIFLVCFTIASYPNSIAYETRIKLYQTSIALGFVHIIFELRQFFWSPKKYFLSIWNFFGNQNSLSPWAPEATAENTILFILMALFSFLIVIYLMNLIIGLLNMSIEKVNDKASYLIQKAEVIVEIELFYLLPHQRRWISWFPEVIYYSIMVERARAHVKEAINKGYWEKEDWPEMKQKILKHLNIDDAVIDLAV</sequence>
<comment type="caution">
    <text evidence="2">The sequence shown here is derived from an EMBL/GenBank/DDBJ whole genome shotgun (WGS) entry which is preliminary data.</text>
</comment>
<feature type="transmembrane region" description="Helical" evidence="1">
    <location>
        <begin position="390"/>
        <end position="410"/>
    </location>
</feature>
<keyword evidence="1" id="KW-1133">Transmembrane helix</keyword>
<evidence type="ECO:0000256" key="1">
    <source>
        <dbReference type="SAM" id="Phobius"/>
    </source>
</evidence>
<dbReference type="AlphaFoldDB" id="A0A2Z6QIM3"/>
<dbReference type="EMBL" id="BEXD01000139">
    <property type="protein sequence ID" value="GBB84654.1"/>
    <property type="molecule type" value="Genomic_DNA"/>
</dbReference>
<evidence type="ECO:0000313" key="2">
    <source>
        <dbReference type="EMBL" id="GBB84654.1"/>
    </source>
</evidence>
<feature type="transmembrane region" description="Helical" evidence="1">
    <location>
        <begin position="506"/>
        <end position="526"/>
    </location>
</feature>
<reference evidence="2 3" key="1">
    <citation type="submission" date="2017-11" db="EMBL/GenBank/DDBJ databases">
        <title>The genome of Rhizophagus clarus HR1 reveals common genetic basis of auxotrophy among arbuscular mycorrhizal fungi.</title>
        <authorList>
            <person name="Kobayashi Y."/>
        </authorList>
    </citation>
    <scope>NUCLEOTIDE SEQUENCE [LARGE SCALE GENOMIC DNA]</scope>
    <source>
        <strain evidence="2 3">HR1</strain>
    </source>
</reference>
<keyword evidence="3" id="KW-1185">Reference proteome</keyword>
<dbReference type="Proteomes" id="UP000247702">
    <property type="component" value="Unassembled WGS sequence"/>
</dbReference>
<dbReference type="SUPFAM" id="SSF75011">
    <property type="entry name" value="3-carboxy-cis,cis-mucoante lactonizing enzyme"/>
    <property type="match status" value="1"/>
</dbReference>
<accession>A0A2Z6QIM3</accession>
<keyword evidence="1" id="KW-0472">Membrane</keyword>
<dbReference type="STRING" id="94130.A0A2Z6QIM3"/>
<gene>
    <name evidence="2" type="ORF">RclHR1_11220003</name>
</gene>
<feature type="transmembrane region" description="Helical" evidence="1">
    <location>
        <begin position="559"/>
        <end position="583"/>
    </location>
</feature>
<evidence type="ECO:0000313" key="3">
    <source>
        <dbReference type="Proteomes" id="UP000247702"/>
    </source>
</evidence>
<protein>
    <recommendedName>
        <fullName evidence="4">Ion transport domain-containing protein</fullName>
    </recommendedName>
</protein>